<evidence type="ECO:0000313" key="1">
    <source>
        <dbReference type="EMBL" id="PPJ63094.1"/>
    </source>
</evidence>
<dbReference type="OrthoDB" id="583490at2"/>
<name>A0A2S6CTJ5_9CYAN</name>
<dbReference type="AlphaFoldDB" id="A0A2S6CTJ5"/>
<dbReference type="Proteomes" id="UP000239589">
    <property type="component" value="Unassembled WGS sequence"/>
</dbReference>
<proteinExistence type="predicted"/>
<accession>A0A2S6CTJ5</accession>
<sequence>MTKQSERNRAITVRIDMLTETEQEEISSGIKKLKKQIAPEARGTIVEGDMKSLPAQELKFLDSSDSDE</sequence>
<reference evidence="1 2" key="1">
    <citation type="submission" date="2018-02" db="EMBL/GenBank/DDBJ databases">
        <title>Discovery of a pederin family compound in a non-symbiotic bloom-forming cyanobacterium.</title>
        <authorList>
            <person name="Kust A."/>
            <person name="Mares J."/>
            <person name="Jokela J."/>
            <person name="Urajova P."/>
            <person name="Hajek J."/>
            <person name="Saurav K."/>
            <person name="Voracova K."/>
            <person name="Fewer D.P."/>
            <person name="Haapaniemi E."/>
            <person name="Permi P."/>
            <person name="Rehakova K."/>
            <person name="Sivonen K."/>
            <person name="Hrouzek P."/>
        </authorList>
    </citation>
    <scope>NUCLEOTIDE SEQUENCE [LARGE SCALE GENOMIC DNA]</scope>
    <source>
        <strain evidence="1 2">CHARLIE-1</strain>
    </source>
</reference>
<organism evidence="1 2">
    <name type="scientific">Cuspidothrix issatschenkoi CHARLIE-1</name>
    <dbReference type="NCBI Taxonomy" id="2052836"/>
    <lineage>
        <taxon>Bacteria</taxon>
        <taxon>Bacillati</taxon>
        <taxon>Cyanobacteriota</taxon>
        <taxon>Cyanophyceae</taxon>
        <taxon>Nostocales</taxon>
        <taxon>Aphanizomenonaceae</taxon>
        <taxon>Cuspidothrix</taxon>
    </lineage>
</organism>
<keyword evidence="2" id="KW-1185">Reference proteome</keyword>
<protein>
    <submittedName>
        <fullName evidence="1">Uncharacterized protein</fullName>
    </submittedName>
</protein>
<gene>
    <name evidence="1" type="ORF">CUN59_11965</name>
</gene>
<evidence type="ECO:0000313" key="2">
    <source>
        <dbReference type="Proteomes" id="UP000239589"/>
    </source>
</evidence>
<dbReference type="RefSeq" id="WP_104388057.1">
    <property type="nucleotide sequence ID" value="NZ_PGEM01000081.1"/>
</dbReference>
<dbReference type="EMBL" id="PGEM01000081">
    <property type="protein sequence ID" value="PPJ63094.1"/>
    <property type="molecule type" value="Genomic_DNA"/>
</dbReference>
<comment type="caution">
    <text evidence="1">The sequence shown here is derived from an EMBL/GenBank/DDBJ whole genome shotgun (WGS) entry which is preliminary data.</text>
</comment>